<organism evidence="1 2">
    <name type="scientific">Diphasiastrum complanatum</name>
    <name type="common">Issler's clubmoss</name>
    <name type="synonym">Lycopodium complanatum</name>
    <dbReference type="NCBI Taxonomy" id="34168"/>
    <lineage>
        <taxon>Eukaryota</taxon>
        <taxon>Viridiplantae</taxon>
        <taxon>Streptophyta</taxon>
        <taxon>Embryophyta</taxon>
        <taxon>Tracheophyta</taxon>
        <taxon>Lycopodiopsida</taxon>
        <taxon>Lycopodiales</taxon>
        <taxon>Lycopodiaceae</taxon>
        <taxon>Lycopodioideae</taxon>
        <taxon>Diphasiastrum</taxon>
    </lineage>
</organism>
<dbReference type="EMBL" id="CM055097">
    <property type="protein sequence ID" value="KAJ7551140.1"/>
    <property type="molecule type" value="Genomic_DNA"/>
</dbReference>
<proteinExistence type="predicted"/>
<evidence type="ECO:0000313" key="1">
    <source>
        <dbReference type="EMBL" id="KAJ7551140.1"/>
    </source>
</evidence>
<name>A0ACC2DAB3_DIPCM</name>
<reference evidence="2" key="1">
    <citation type="journal article" date="2024" name="Proc. Natl. Acad. Sci. U.S.A.">
        <title>Extraordinary preservation of gene collinearity over three hundred million years revealed in homosporous lycophytes.</title>
        <authorList>
            <person name="Li C."/>
            <person name="Wickell D."/>
            <person name="Kuo L.Y."/>
            <person name="Chen X."/>
            <person name="Nie B."/>
            <person name="Liao X."/>
            <person name="Peng D."/>
            <person name="Ji J."/>
            <person name="Jenkins J."/>
            <person name="Williams M."/>
            <person name="Shu S."/>
            <person name="Plott C."/>
            <person name="Barry K."/>
            <person name="Rajasekar S."/>
            <person name="Grimwood J."/>
            <person name="Han X."/>
            <person name="Sun S."/>
            <person name="Hou Z."/>
            <person name="He W."/>
            <person name="Dai G."/>
            <person name="Sun C."/>
            <person name="Schmutz J."/>
            <person name="Leebens-Mack J.H."/>
            <person name="Li F.W."/>
            <person name="Wang L."/>
        </authorList>
    </citation>
    <scope>NUCLEOTIDE SEQUENCE [LARGE SCALE GENOMIC DNA]</scope>
    <source>
        <strain evidence="2">cv. PW_Plant_1</strain>
    </source>
</reference>
<evidence type="ECO:0000313" key="2">
    <source>
        <dbReference type="Proteomes" id="UP001162992"/>
    </source>
</evidence>
<dbReference type="Proteomes" id="UP001162992">
    <property type="component" value="Chromosome 6"/>
</dbReference>
<protein>
    <submittedName>
        <fullName evidence="1">Uncharacterized protein</fullName>
    </submittedName>
</protein>
<comment type="caution">
    <text evidence="1">The sequence shown here is derived from an EMBL/GenBank/DDBJ whole genome shotgun (WGS) entry which is preliminary data.</text>
</comment>
<accession>A0ACC2DAB3</accession>
<sequence length="203" mass="22494">MADDATAAAPRVVRLRPSPLNSDTFAPYGQLIDPSPDGAEYGSHDAQLQLPGIPRFYVMHLEKTSLSFDKITHHASVTQCLGSIGGLPWYIGVVQPSIVDNDHLSSSSKQDVQRVEYGVGRAYEEAVHSKAGHYYIPPLPANVKIFRVEGPRFLKLHVGTWHVGPLFKQNSMDFFNLELSNTNVVDHTTYAFKKVGVTFEIDD</sequence>
<gene>
    <name evidence="1" type="ORF">O6H91_06G000500</name>
</gene>
<keyword evidence="2" id="KW-1185">Reference proteome</keyword>